<keyword evidence="6" id="KW-0812">Transmembrane</keyword>
<evidence type="ECO:0000313" key="17">
    <source>
        <dbReference type="Proteomes" id="UP000325614"/>
    </source>
</evidence>
<evidence type="ECO:0000256" key="13">
    <source>
        <dbReference type="ARBA" id="ARBA00023180"/>
    </source>
</evidence>
<dbReference type="GO" id="GO:0005737">
    <property type="term" value="C:cytoplasm"/>
    <property type="evidence" value="ECO:0007669"/>
    <property type="project" value="TreeGrafter"/>
</dbReference>
<evidence type="ECO:0000256" key="1">
    <source>
        <dbReference type="ARBA" id="ARBA00001911"/>
    </source>
</evidence>
<protein>
    <recommendedName>
        <fullName evidence="5">UDP-glucuronate decarboxylase</fullName>
        <ecNumber evidence="5">4.1.1.35</ecNumber>
    </recommendedName>
</protein>
<dbReference type="PANTHER" id="PTHR43078">
    <property type="entry name" value="UDP-GLUCURONIC ACID DECARBOXYLASE-RELATED"/>
    <property type="match status" value="1"/>
</dbReference>
<organism evidence="16 17">
    <name type="scientific">Microvirga thermotolerans</name>
    <dbReference type="NCBI Taxonomy" id="2651334"/>
    <lineage>
        <taxon>Bacteria</taxon>
        <taxon>Pseudomonadati</taxon>
        <taxon>Pseudomonadota</taxon>
        <taxon>Alphaproteobacteria</taxon>
        <taxon>Hyphomicrobiales</taxon>
        <taxon>Methylobacteriaceae</taxon>
        <taxon>Microvirga</taxon>
    </lineage>
</organism>
<name>A0A5P9K0S3_9HYPH</name>
<dbReference type="Pfam" id="PF16363">
    <property type="entry name" value="GDP_Man_Dehyd"/>
    <property type="match status" value="1"/>
</dbReference>
<keyword evidence="9" id="KW-1133">Transmembrane helix</keyword>
<dbReference type="SUPFAM" id="SSF51735">
    <property type="entry name" value="NAD(P)-binding Rossmann-fold domains"/>
    <property type="match status" value="1"/>
</dbReference>
<dbReference type="RefSeq" id="WP_152587252.1">
    <property type="nucleotide sequence ID" value="NZ_CP045423.1"/>
</dbReference>
<dbReference type="UniPathway" id="UPA00796">
    <property type="reaction ID" value="UER00771"/>
</dbReference>
<evidence type="ECO:0000256" key="11">
    <source>
        <dbReference type="ARBA" id="ARBA00023034"/>
    </source>
</evidence>
<keyword evidence="14" id="KW-0456">Lyase</keyword>
<keyword evidence="12" id="KW-0472">Membrane</keyword>
<evidence type="ECO:0000256" key="10">
    <source>
        <dbReference type="ARBA" id="ARBA00023027"/>
    </source>
</evidence>
<dbReference type="KEGG" id="mico:GDR74_16130"/>
<evidence type="ECO:0000256" key="4">
    <source>
        <dbReference type="ARBA" id="ARBA00007505"/>
    </source>
</evidence>
<gene>
    <name evidence="16" type="ORF">GDR74_16130</name>
</gene>
<keyword evidence="10" id="KW-0520">NAD</keyword>
<evidence type="ECO:0000256" key="6">
    <source>
        <dbReference type="ARBA" id="ARBA00022692"/>
    </source>
</evidence>
<evidence type="ECO:0000256" key="8">
    <source>
        <dbReference type="ARBA" id="ARBA00022968"/>
    </source>
</evidence>
<comment type="subcellular location">
    <subcellularLocation>
        <location evidence="2">Golgi apparatus</location>
        <location evidence="2">Golgi stack membrane</location>
        <topology evidence="2">Single-pass type II membrane protein</topology>
    </subcellularLocation>
</comment>
<dbReference type="EMBL" id="CP045423">
    <property type="protein sequence ID" value="QFU17618.1"/>
    <property type="molecule type" value="Genomic_DNA"/>
</dbReference>
<evidence type="ECO:0000256" key="7">
    <source>
        <dbReference type="ARBA" id="ARBA00022793"/>
    </source>
</evidence>
<dbReference type="CDD" id="cd05230">
    <property type="entry name" value="UGD_SDR_e"/>
    <property type="match status" value="1"/>
</dbReference>
<dbReference type="GO" id="GO:0042732">
    <property type="term" value="P:D-xylose metabolic process"/>
    <property type="evidence" value="ECO:0007669"/>
    <property type="project" value="InterPro"/>
</dbReference>
<dbReference type="InterPro" id="IPR016040">
    <property type="entry name" value="NAD(P)-bd_dom"/>
</dbReference>
<evidence type="ECO:0000256" key="2">
    <source>
        <dbReference type="ARBA" id="ARBA00004447"/>
    </source>
</evidence>
<evidence type="ECO:0000256" key="9">
    <source>
        <dbReference type="ARBA" id="ARBA00022989"/>
    </source>
</evidence>
<dbReference type="InterPro" id="IPR036291">
    <property type="entry name" value="NAD(P)-bd_dom_sf"/>
</dbReference>
<dbReference type="GO" id="GO:0033320">
    <property type="term" value="P:UDP-D-xylose biosynthetic process"/>
    <property type="evidence" value="ECO:0007669"/>
    <property type="project" value="UniProtKB-UniPathway"/>
</dbReference>
<evidence type="ECO:0000259" key="15">
    <source>
        <dbReference type="Pfam" id="PF16363"/>
    </source>
</evidence>
<dbReference type="InterPro" id="IPR044516">
    <property type="entry name" value="UXS-like"/>
</dbReference>
<evidence type="ECO:0000256" key="5">
    <source>
        <dbReference type="ARBA" id="ARBA00012290"/>
    </source>
</evidence>
<dbReference type="Proteomes" id="UP000325614">
    <property type="component" value="Chromosome"/>
</dbReference>
<dbReference type="GO" id="GO:0048040">
    <property type="term" value="F:UDP-glucuronate decarboxylase activity"/>
    <property type="evidence" value="ECO:0007669"/>
    <property type="project" value="UniProtKB-EC"/>
</dbReference>
<evidence type="ECO:0000313" key="16">
    <source>
        <dbReference type="EMBL" id="QFU17618.1"/>
    </source>
</evidence>
<keyword evidence="17" id="KW-1185">Reference proteome</keyword>
<dbReference type="EC" id="4.1.1.35" evidence="5"/>
<keyword evidence="8" id="KW-0735">Signal-anchor</keyword>
<feature type="domain" description="NAD(P)-binding" evidence="15">
    <location>
        <begin position="10"/>
        <end position="314"/>
    </location>
</feature>
<keyword evidence="11" id="KW-0333">Golgi apparatus</keyword>
<dbReference type="AlphaFoldDB" id="A0A5P9K0S3"/>
<comment type="cofactor">
    <cofactor evidence="1">
        <name>NAD(+)</name>
        <dbReference type="ChEBI" id="CHEBI:57540"/>
    </cofactor>
</comment>
<evidence type="ECO:0000256" key="14">
    <source>
        <dbReference type="ARBA" id="ARBA00023239"/>
    </source>
</evidence>
<evidence type="ECO:0000256" key="3">
    <source>
        <dbReference type="ARBA" id="ARBA00005100"/>
    </source>
</evidence>
<proteinExistence type="inferred from homology"/>
<dbReference type="Gene3D" id="3.40.50.720">
    <property type="entry name" value="NAD(P)-binding Rossmann-like Domain"/>
    <property type="match status" value="1"/>
</dbReference>
<dbReference type="FunFam" id="3.40.50.720:FF:000065">
    <property type="entry name" value="UDP-glucuronic acid decarboxylase 1"/>
    <property type="match status" value="1"/>
</dbReference>
<dbReference type="PANTHER" id="PTHR43078:SF6">
    <property type="entry name" value="UDP-GLUCURONIC ACID DECARBOXYLASE 1"/>
    <property type="match status" value="1"/>
</dbReference>
<reference evidence="16 17" key="1">
    <citation type="submission" date="2019-10" db="EMBL/GenBank/DDBJ databases">
        <title>Isolation, Identification of Microvirga thermotolerans HR1, a novel thermophilic bacterium and Comparative Genomics of the genus Microvirga.</title>
        <authorList>
            <person name="Li J."/>
            <person name="Zhang W."/>
            <person name="Lin M."/>
            <person name="Wang J."/>
        </authorList>
    </citation>
    <scope>NUCLEOTIDE SEQUENCE [LARGE SCALE GENOMIC DNA]</scope>
    <source>
        <strain evidence="16 17">HR1</strain>
    </source>
</reference>
<dbReference type="GO" id="GO:0070403">
    <property type="term" value="F:NAD+ binding"/>
    <property type="evidence" value="ECO:0007669"/>
    <property type="project" value="InterPro"/>
</dbReference>
<keyword evidence="7" id="KW-0210">Decarboxylase</keyword>
<keyword evidence="13" id="KW-0325">Glycoprotein</keyword>
<comment type="pathway">
    <text evidence="3">Nucleotide-sugar biosynthesis; UDP-alpha-D-xylose biosynthesis; UDP-alpha-D-xylose from UDP-alpha-D-glucuronate: step 1/1.</text>
</comment>
<evidence type="ECO:0000256" key="12">
    <source>
        <dbReference type="ARBA" id="ARBA00023136"/>
    </source>
</evidence>
<accession>A0A5P9K0S3</accession>
<sequence>MKNGKSKLVLVAGGAGFLGSHLCDALLSEGAHVVALDNLLTGRKQNLRHLEREPRFEFVDGDIIKTLPARIRSKRMKFDQIFNLACAASPPHYQADPEHTLLTSVVGTHNLLTLAEDIGARFFLASTSEIYGDPEVHPQRESYWGHVNPTGPRACYDEGKRAAETLTFDFKRSGRADVRIARIFNTYGPRMRADDGRVVSNVICQALAGDDITIYGDGSQTRSFCYVSDLIEGFLKLMAYEGPFTGAVNLGNPVELTVADLARRVLAMTGSASRIVTRPLPVDDPRRRRPDITLAKQLLNWSPRTSLEVGLKETVAWFSKEQETAQQNRAPELAIVAPAE</sequence>
<comment type="similarity">
    <text evidence="4">Belongs to the NAD(P)-dependent epimerase/dehydratase family. UDP-glucuronic acid decarboxylase subfamily.</text>
</comment>